<comment type="caution">
    <text evidence="1">The sequence shown here is derived from an EMBL/GenBank/DDBJ whole genome shotgun (WGS) entry which is preliminary data.</text>
</comment>
<name>W4PM14_9BACE</name>
<protein>
    <submittedName>
        <fullName evidence="1">Uncharacterized protein</fullName>
    </submittedName>
</protein>
<dbReference type="Proteomes" id="UP000018842">
    <property type="component" value="Unassembled WGS sequence"/>
</dbReference>
<evidence type="ECO:0000313" key="1">
    <source>
        <dbReference type="EMBL" id="GAE20453.1"/>
    </source>
</evidence>
<dbReference type="AlphaFoldDB" id="W4PM14"/>
<sequence>MGKVKFRPLKLHEFAFGDCQGLFYAPVRTVDAQCHLLHTLPEQVLDGALRKISES</sequence>
<gene>
    <name evidence="1" type="ORF">JCM6294_3653</name>
</gene>
<organism evidence="1 2">
    <name type="scientific">Bacteroides pyogenes DSM 20611 = JCM 6294</name>
    <dbReference type="NCBI Taxonomy" id="1121100"/>
    <lineage>
        <taxon>Bacteria</taxon>
        <taxon>Pseudomonadati</taxon>
        <taxon>Bacteroidota</taxon>
        <taxon>Bacteroidia</taxon>
        <taxon>Bacteroidales</taxon>
        <taxon>Bacteroidaceae</taxon>
        <taxon>Bacteroides</taxon>
    </lineage>
</organism>
<reference evidence="2" key="1">
    <citation type="journal article" date="2014" name="Genome">
        <title>Draft Genome Sequences of Three Strains of Bacteroides pyogenes Isolated from a Cat and Swine.</title>
        <authorList>
            <person name="Sakamoto M."/>
            <person name="Oshima K."/>
            <person name="Suda W."/>
            <person name="Kitamura K."/>
            <person name="Iida T."/>
            <person name="Hattori M."/>
            <person name="Ohkuma M."/>
        </authorList>
    </citation>
    <scope>NUCLEOTIDE SEQUENCE [LARGE SCALE GENOMIC DNA]</scope>
    <source>
        <strain evidence="2">JCM 6294</strain>
    </source>
</reference>
<dbReference type="EMBL" id="BAIR01000054">
    <property type="protein sequence ID" value="GAE20453.1"/>
    <property type="molecule type" value="Genomic_DNA"/>
</dbReference>
<proteinExistence type="predicted"/>
<accession>W4PM14</accession>
<evidence type="ECO:0000313" key="2">
    <source>
        <dbReference type="Proteomes" id="UP000018842"/>
    </source>
</evidence>